<keyword evidence="2" id="KW-0067">ATP-binding</keyword>
<gene>
    <name evidence="6" type="ORF">AFUS01_LOCUS44654</name>
</gene>
<dbReference type="Pfam" id="PF13191">
    <property type="entry name" value="AAA_16"/>
    <property type="match status" value="1"/>
</dbReference>
<dbReference type="Pfam" id="PF14630">
    <property type="entry name" value="ORC5_C"/>
    <property type="match status" value="1"/>
</dbReference>
<evidence type="ECO:0000313" key="7">
    <source>
        <dbReference type="Proteomes" id="UP000708208"/>
    </source>
</evidence>
<dbReference type="EMBL" id="CAJVCH010570568">
    <property type="protein sequence ID" value="CAG7835256.1"/>
    <property type="molecule type" value="Genomic_DNA"/>
</dbReference>
<dbReference type="GO" id="GO:0005664">
    <property type="term" value="C:nuclear origin of replication recognition complex"/>
    <property type="evidence" value="ECO:0007669"/>
    <property type="project" value="TreeGrafter"/>
</dbReference>
<evidence type="ECO:0000256" key="1">
    <source>
        <dbReference type="ARBA" id="ARBA00022741"/>
    </source>
</evidence>
<keyword evidence="7" id="KW-1185">Reference proteome</keyword>
<feature type="compositionally biased region" description="Low complexity" evidence="3">
    <location>
        <begin position="54"/>
        <end position="69"/>
    </location>
</feature>
<protein>
    <submittedName>
        <fullName evidence="6">Uncharacterized protein</fullName>
    </submittedName>
</protein>
<dbReference type="AlphaFoldDB" id="A0A8J2LPY4"/>
<dbReference type="GO" id="GO:0003688">
    <property type="term" value="F:DNA replication origin binding"/>
    <property type="evidence" value="ECO:0007669"/>
    <property type="project" value="TreeGrafter"/>
</dbReference>
<evidence type="ECO:0000259" key="4">
    <source>
        <dbReference type="Pfam" id="PF13191"/>
    </source>
</evidence>
<name>A0A8J2LPY4_9HEXA</name>
<dbReference type="OrthoDB" id="365981at2759"/>
<feature type="region of interest" description="Disordered" evidence="3">
    <location>
        <begin position="49"/>
        <end position="81"/>
    </location>
</feature>
<evidence type="ECO:0000256" key="3">
    <source>
        <dbReference type="SAM" id="MobiDB-lite"/>
    </source>
</evidence>
<feature type="domain" description="Origin recognition complex subunit 5 C-terminal" evidence="5">
    <location>
        <begin position="518"/>
        <end position="644"/>
    </location>
</feature>
<dbReference type="InterPro" id="IPR020796">
    <property type="entry name" value="ORC5"/>
</dbReference>
<evidence type="ECO:0000259" key="5">
    <source>
        <dbReference type="Pfam" id="PF14630"/>
    </source>
</evidence>
<dbReference type="InterPro" id="IPR047088">
    <property type="entry name" value="ORC5_C"/>
</dbReference>
<dbReference type="PANTHER" id="PTHR12705">
    <property type="entry name" value="ORIGIN RECOGNITION COMPLEX SUBUNIT 5"/>
    <property type="match status" value="1"/>
</dbReference>
<proteinExistence type="predicted"/>
<evidence type="ECO:0000313" key="6">
    <source>
        <dbReference type="EMBL" id="CAG7835256.1"/>
    </source>
</evidence>
<sequence length="648" mass="71536">MFEAYDGLCLSLLIFKLPEATGKMKSMTCVAVGLLFLLGYTRAGIVSGTKKSDPPSFTGNTVTTTSSNAAPPPASRSPYGSFGSRYGNPGPAAPLGGGFGGPFGGFPGFPGFGAGGNVGLDVGIGGGLIEKAIVVVGGGILILLGFACVGVSMGKGGYLNNLGKSFAGSNAGSKSRIVYSPRSPRIGFILPAGLVDWSYCQGSGLFPNTVRKRITESHCVLVIMLDPVVAREKQYHYLISILQKSIVIPSAVLAWGPNSSGKSTVVEKALADSKIRNVATVNARELLCGQGQFLVAIIHQLFQHMDNLDLKNLKCDSTGAFINELCQLRTKVNFGSDPFVVVIEKAETLRDEHGDLIEVLSRMQDMVQFNICVIFLSSLPFSSFSCFVDLKQMVIIDFPQYNKDEVTAILIKEAPPTLNRELYEFHIKMTLSIFYMACRDLRKLHRLAILNFEKFANEVNETDTRISLKKMQELWKLMQPQLMKDFKTLKANVIPDHDVEESDGKCEEHKHKNVHQFPKYVKYLLVSAYLATHNPASSDRRFFVKAQLGRKRRKVANPCTGKSYELQYFTLPRLFAIYEFLTDNNGPKNQLMLSQLTNLCQLQLLEKVINPAAPLDEPKFKCLTSLEFIEDVGSSVDMDIKKYLYRYI</sequence>
<comment type="caution">
    <text evidence="6">The sequence shown here is derived from an EMBL/GenBank/DDBJ whole genome shotgun (WGS) entry which is preliminary data.</text>
</comment>
<dbReference type="Proteomes" id="UP000708208">
    <property type="component" value="Unassembled WGS sequence"/>
</dbReference>
<dbReference type="PANTHER" id="PTHR12705:SF0">
    <property type="entry name" value="ORIGIN RECOGNITION COMPLEX SUBUNIT 5"/>
    <property type="match status" value="1"/>
</dbReference>
<accession>A0A8J2LPY4</accession>
<dbReference type="InterPro" id="IPR041664">
    <property type="entry name" value="AAA_16"/>
</dbReference>
<feature type="domain" description="Orc1-like AAA ATPase" evidence="4">
    <location>
        <begin position="228"/>
        <end position="374"/>
    </location>
</feature>
<keyword evidence="1" id="KW-0547">Nucleotide-binding</keyword>
<dbReference type="GO" id="GO:0006270">
    <property type="term" value="P:DNA replication initiation"/>
    <property type="evidence" value="ECO:0007669"/>
    <property type="project" value="TreeGrafter"/>
</dbReference>
<evidence type="ECO:0000256" key="2">
    <source>
        <dbReference type="ARBA" id="ARBA00022840"/>
    </source>
</evidence>
<organism evidence="6 7">
    <name type="scientific">Allacma fusca</name>
    <dbReference type="NCBI Taxonomy" id="39272"/>
    <lineage>
        <taxon>Eukaryota</taxon>
        <taxon>Metazoa</taxon>
        <taxon>Ecdysozoa</taxon>
        <taxon>Arthropoda</taxon>
        <taxon>Hexapoda</taxon>
        <taxon>Collembola</taxon>
        <taxon>Symphypleona</taxon>
        <taxon>Sminthuridae</taxon>
        <taxon>Allacma</taxon>
    </lineage>
</organism>
<reference evidence="6" key="1">
    <citation type="submission" date="2021-06" db="EMBL/GenBank/DDBJ databases">
        <authorList>
            <person name="Hodson N. C."/>
            <person name="Mongue J. A."/>
            <person name="Jaron S. K."/>
        </authorList>
    </citation>
    <scope>NUCLEOTIDE SEQUENCE</scope>
</reference>